<evidence type="ECO:0000313" key="2">
    <source>
        <dbReference type="EMBL" id="QDU25858.1"/>
    </source>
</evidence>
<evidence type="ECO:0000313" key="3">
    <source>
        <dbReference type="Proteomes" id="UP000315017"/>
    </source>
</evidence>
<proteinExistence type="predicted"/>
<feature type="region of interest" description="Disordered" evidence="1">
    <location>
        <begin position="1"/>
        <end position="63"/>
    </location>
</feature>
<name>A0A517Y6J4_9BACT</name>
<dbReference type="KEGG" id="aagg:ETAA8_09300"/>
<dbReference type="Proteomes" id="UP000315017">
    <property type="component" value="Chromosome"/>
</dbReference>
<dbReference type="AlphaFoldDB" id="A0A517Y6J4"/>
<keyword evidence="3" id="KW-1185">Reference proteome</keyword>
<protein>
    <submittedName>
        <fullName evidence="2">Uncharacterized protein</fullName>
    </submittedName>
</protein>
<gene>
    <name evidence="2" type="ORF">ETAA8_09300</name>
</gene>
<sequence length="96" mass="9896">MAKKNMNSRKPSGTAGIAVTEDPAELSQAPEAMTTAAPTAEKSPARPKVKAKEEQPSNGNVGIGDIRKAAAFANSVGGLEKAIALLQILKVAKEVQ</sequence>
<reference evidence="2 3" key="1">
    <citation type="submission" date="2019-02" db="EMBL/GenBank/DDBJ databases">
        <title>Deep-cultivation of Planctomycetes and their phenomic and genomic characterization uncovers novel biology.</title>
        <authorList>
            <person name="Wiegand S."/>
            <person name="Jogler M."/>
            <person name="Boedeker C."/>
            <person name="Pinto D."/>
            <person name="Vollmers J."/>
            <person name="Rivas-Marin E."/>
            <person name="Kohn T."/>
            <person name="Peeters S.H."/>
            <person name="Heuer A."/>
            <person name="Rast P."/>
            <person name="Oberbeckmann S."/>
            <person name="Bunk B."/>
            <person name="Jeske O."/>
            <person name="Meyerdierks A."/>
            <person name="Storesund J.E."/>
            <person name="Kallscheuer N."/>
            <person name="Luecker S."/>
            <person name="Lage O.M."/>
            <person name="Pohl T."/>
            <person name="Merkel B.J."/>
            <person name="Hornburger P."/>
            <person name="Mueller R.-W."/>
            <person name="Bruemmer F."/>
            <person name="Labrenz M."/>
            <person name="Spormann A.M."/>
            <person name="Op den Camp H."/>
            <person name="Overmann J."/>
            <person name="Amann R."/>
            <person name="Jetten M.S.M."/>
            <person name="Mascher T."/>
            <person name="Medema M.H."/>
            <person name="Devos D.P."/>
            <person name="Kaster A.-K."/>
            <person name="Ovreas L."/>
            <person name="Rohde M."/>
            <person name="Galperin M.Y."/>
            <person name="Jogler C."/>
        </authorList>
    </citation>
    <scope>NUCLEOTIDE SEQUENCE [LARGE SCALE GENOMIC DNA]</scope>
    <source>
        <strain evidence="2 3">ETA_A8</strain>
    </source>
</reference>
<accession>A0A517Y6J4</accession>
<organism evidence="2 3">
    <name type="scientific">Anatilimnocola aggregata</name>
    <dbReference type="NCBI Taxonomy" id="2528021"/>
    <lineage>
        <taxon>Bacteria</taxon>
        <taxon>Pseudomonadati</taxon>
        <taxon>Planctomycetota</taxon>
        <taxon>Planctomycetia</taxon>
        <taxon>Pirellulales</taxon>
        <taxon>Pirellulaceae</taxon>
        <taxon>Anatilimnocola</taxon>
    </lineage>
</organism>
<feature type="compositionally biased region" description="Low complexity" evidence="1">
    <location>
        <begin position="29"/>
        <end position="41"/>
    </location>
</feature>
<dbReference type="EMBL" id="CP036274">
    <property type="protein sequence ID" value="QDU25858.1"/>
    <property type="molecule type" value="Genomic_DNA"/>
</dbReference>
<dbReference type="RefSeq" id="WP_145085489.1">
    <property type="nucleotide sequence ID" value="NZ_CP036274.1"/>
</dbReference>
<evidence type="ECO:0000256" key="1">
    <source>
        <dbReference type="SAM" id="MobiDB-lite"/>
    </source>
</evidence>